<name>A0A6V7HC94_9HYME</name>
<organism evidence="1 2">
    <name type="scientific">Heterotrigona itama</name>
    <dbReference type="NCBI Taxonomy" id="395501"/>
    <lineage>
        <taxon>Eukaryota</taxon>
        <taxon>Metazoa</taxon>
        <taxon>Ecdysozoa</taxon>
        <taxon>Arthropoda</taxon>
        <taxon>Hexapoda</taxon>
        <taxon>Insecta</taxon>
        <taxon>Pterygota</taxon>
        <taxon>Neoptera</taxon>
        <taxon>Endopterygota</taxon>
        <taxon>Hymenoptera</taxon>
        <taxon>Apocrita</taxon>
        <taxon>Aculeata</taxon>
        <taxon>Apoidea</taxon>
        <taxon>Anthophila</taxon>
        <taxon>Apidae</taxon>
        <taxon>Heterotrigona</taxon>
    </lineage>
</organism>
<evidence type="ECO:0000313" key="1">
    <source>
        <dbReference type="EMBL" id="CAD1477539.1"/>
    </source>
</evidence>
<gene>
    <name evidence="1" type="ORF">MHI_LOCUS734991</name>
</gene>
<protein>
    <submittedName>
        <fullName evidence="1">Uncharacterized protein</fullName>
    </submittedName>
</protein>
<dbReference type="AlphaFoldDB" id="A0A6V7HC94"/>
<evidence type="ECO:0000313" key="2">
    <source>
        <dbReference type="Proteomes" id="UP000752696"/>
    </source>
</evidence>
<sequence length="120" mass="14176">LTAELNEKYVDLHFLCNNMWQLQSITGRNRKLCGSSVFRNVDKLAGLIERNVKFVENVTRMELWDHVQIQISVSKLVFSSLVKGRRSLELLILLRSIERHDFNQYTNNLHENFKTMLQLK</sequence>
<feature type="non-terminal residue" evidence="1">
    <location>
        <position position="120"/>
    </location>
</feature>
<comment type="caution">
    <text evidence="1">The sequence shown here is derived from an EMBL/GenBank/DDBJ whole genome shotgun (WGS) entry which is preliminary data.</text>
</comment>
<keyword evidence="2" id="KW-1185">Reference proteome</keyword>
<dbReference type="Proteomes" id="UP000752696">
    <property type="component" value="Unassembled WGS sequence"/>
</dbReference>
<proteinExistence type="predicted"/>
<dbReference type="EMBL" id="CAJDYZ010010068">
    <property type="protein sequence ID" value="CAD1477539.1"/>
    <property type="molecule type" value="Genomic_DNA"/>
</dbReference>
<feature type="non-terminal residue" evidence="1">
    <location>
        <position position="1"/>
    </location>
</feature>
<reference evidence="1" key="1">
    <citation type="submission" date="2020-07" db="EMBL/GenBank/DDBJ databases">
        <authorList>
            <person name="Nazaruddin N."/>
        </authorList>
    </citation>
    <scope>NUCLEOTIDE SEQUENCE</scope>
</reference>
<accession>A0A6V7HC94</accession>